<name>A0ABC8TCH0_9AQUA</name>
<dbReference type="InterPro" id="IPR036047">
    <property type="entry name" value="F-box-like_dom_sf"/>
</dbReference>
<dbReference type="Pfam" id="PF00646">
    <property type="entry name" value="F-box"/>
    <property type="match status" value="1"/>
</dbReference>
<dbReference type="PANTHER" id="PTHR32278">
    <property type="entry name" value="F-BOX DOMAIN-CONTAINING PROTEIN"/>
    <property type="match status" value="1"/>
</dbReference>
<reference evidence="2 3" key="1">
    <citation type="submission" date="2024-02" db="EMBL/GenBank/DDBJ databases">
        <authorList>
            <person name="Vignale AGUSTIN F."/>
            <person name="Sosa J E."/>
            <person name="Modenutti C."/>
        </authorList>
    </citation>
    <scope>NUCLEOTIDE SEQUENCE [LARGE SCALE GENOMIC DNA]</scope>
</reference>
<dbReference type="CDD" id="cd22162">
    <property type="entry name" value="F-box_AtSKIP3-like"/>
    <property type="match status" value="1"/>
</dbReference>
<evidence type="ECO:0000313" key="3">
    <source>
        <dbReference type="Proteomes" id="UP001642360"/>
    </source>
</evidence>
<sequence>MSGNGENGNLPKKKKGENGCGGVVDFFVLPEGCIANALSLMSPRDVCRLSLVASIFRSAAESDAVWERFLPSDYEVIVARSVDRSALTFESKKELYLHLCDHPVIIEGGTKKLSTLRVAIKGFHAWATRAAGALRSKKLRGRERKRAIERLCSEWVGDGLKKSKLIYERSNGIKPLEVAVAVTGRQSFSLQKWSGKRCYMLAPRHLSIVWGNTPRYWRWTSLPESRFSEVAELIVVCWLEIRGKINTSMLYPNTTYAAYLVFKLTAGAHGFEYQPVEVSVGINGGGGETRTVYLDPDGGRRQIYEIIPRRIGLFNHQLASLLRQLGTVPRENRGQYSKLRGDGWMEIELGQYVNNGGQDGELEMSLMEVKGGNAKGGLIIQGLEIRPKDG</sequence>
<feature type="domain" description="F-box" evidence="1">
    <location>
        <begin position="23"/>
        <end position="69"/>
    </location>
</feature>
<dbReference type="PANTHER" id="PTHR32278:SF111">
    <property type="entry name" value="F-BOX PROTEIN PP2-B12-RELATED"/>
    <property type="match status" value="1"/>
</dbReference>
<dbReference type="InterPro" id="IPR025886">
    <property type="entry name" value="PP2-like"/>
</dbReference>
<dbReference type="Proteomes" id="UP001642360">
    <property type="component" value="Unassembled WGS sequence"/>
</dbReference>
<dbReference type="EMBL" id="CAUOFW020004336">
    <property type="protein sequence ID" value="CAK9165159.1"/>
    <property type="molecule type" value="Genomic_DNA"/>
</dbReference>
<evidence type="ECO:0000313" key="2">
    <source>
        <dbReference type="EMBL" id="CAK9165159.1"/>
    </source>
</evidence>
<evidence type="ECO:0000259" key="1">
    <source>
        <dbReference type="PROSITE" id="PS50181"/>
    </source>
</evidence>
<gene>
    <name evidence="2" type="ORF">ILEXP_LOCUS34315</name>
</gene>
<dbReference type="AlphaFoldDB" id="A0ABC8TCH0"/>
<organism evidence="2 3">
    <name type="scientific">Ilex paraguariensis</name>
    <name type="common">yerba mate</name>
    <dbReference type="NCBI Taxonomy" id="185542"/>
    <lineage>
        <taxon>Eukaryota</taxon>
        <taxon>Viridiplantae</taxon>
        <taxon>Streptophyta</taxon>
        <taxon>Embryophyta</taxon>
        <taxon>Tracheophyta</taxon>
        <taxon>Spermatophyta</taxon>
        <taxon>Magnoliopsida</taxon>
        <taxon>eudicotyledons</taxon>
        <taxon>Gunneridae</taxon>
        <taxon>Pentapetalae</taxon>
        <taxon>asterids</taxon>
        <taxon>campanulids</taxon>
        <taxon>Aquifoliales</taxon>
        <taxon>Aquifoliaceae</taxon>
        <taxon>Ilex</taxon>
    </lineage>
</organism>
<comment type="caution">
    <text evidence="2">The sequence shown here is derived from an EMBL/GenBank/DDBJ whole genome shotgun (WGS) entry which is preliminary data.</text>
</comment>
<dbReference type="SUPFAM" id="SSF81383">
    <property type="entry name" value="F-box domain"/>
    <property type="match status" value="1"/>
</dbReference>
<accession>A0ABC8TCH0</accession>
<keyword evidence="3" id="KW-1185">Reference proteome</keyword>
<dbReference type="InterPro" id="IPR001810">
    <property type="entry name" value="F-box_dom"/>
</dbReference>
<protein>
    <recommendedName>
        <fullName evidence="1">F-box domain-containing protein</fullName>
    </recommendedName>
</protein>
<dbReference type="PROSITE" id="PS50181">
    <property type="entry name" value="FBOX"/>
    <property type="match status" value="1"/>
</dbReference>
<dbReference type="Pfam" id="PF14299">
    <property type="entry name" value="PP2"/>
    <property type="match status" value="1"/>
</dbReference>
<proteinExistence type="predicted"/>